<evidence type="ECO:0000256" key="5">
    <source>
        <dbReference type="ARBA" id="ARBA00023175"/>
    </source>
</evidence>
<feature type="domain" description="Kinesin motor" evidence="7">
    <location>
        <begin position="1"/>
        <end position="102"/>
    </location>
</feature>
<comment type="similarity">
    <text evidence="1">Belongs to the TRAFAC class myosin-kinesin ATPase superfamily. Kinesin family. KIN-14 subfamily.</text>
</comment>
<reference evidence="8 9" key="1">
    <citation type="submission" date="2019-06" db="EMBL/GenBank/DDBJ databases">
        <title>Genome Sequence of the Brown Rot Fungal Pathogen Monilinia fructicola.</title>
        <authorList>
            <person name="De Miccolis Angelini R.M."/>
            <person name="Landi L."/>
            <person name="Abate D."/>
            <person name="Pollastro S."/>
            <person name="Romanazzi G."/>
            <person name="Faretra F."/>
        </authorList>
    </citation>
    <scope>NUCLEOTIDE SEQUENCE [LARGE SCALE GENOMIC DNA]</scope>
    <source>
        <strain evidence="8 9">Mfrc123</strain>
    </source>
</reference>
<dbReference type="InterPro" id="IPR019821">
    <property type="entry name" value="Kinesin_motor_CS"/>
</dbReference>
<protein>
    <recommendedName>
        <fullName evidence="7">Kinesin motor domain-containing protein</fullName>
    </recommendedName>
</protein>
<dbReference type="Proteomes" id="UP000322873">
    <property type="component" value="Unassembled WGS sequence"/>
</dbReference>
<evidence type="ECO:0000256" key="6">
    <source>
        <dbReference type="PROSITE-ProRule" id="PRU00283"/>
    </source>
</evidence>
<dbReference type="Gene3D" id="1.20.58.1980">
    <property type="match status" value="1"/>
</dbReference>
<dbReference type="SUPFAM" id="SSF52540">
    <property type="entry name" value="P-loop containing nucleoside triphosphate hydrolases"/>
    <property type="match status" value="1"/>
</dbReference>
<dbReference type="GO" id="GO:0003777">
    <property type="term" value="F:microtubule motor activity"/>
    <property type="evidence" value="ECO:0007669"/>
    <property type="project" value="InterPro"/>
</dbReference>
<comment type="caution">
    <text evidence="8">The sequence shown here is derived from an EMBL/GenBank/DDBJ whole genome shotgun (WGS) entry which is preliminary data.</text>
</comment>
<dbReference type="InterPro" id="IPR001752">
    <property type="entry name" value="Kinesin_motor_dom"/>
</dbReference>
<evidence type="ECO:0000259" key="7">
    <source>
        <dbReference type="PROSITE" id="PS50067"/>
    </source>
</evidence>
<dbReference type="Pfam" id="PF00225">
    <property type="entry name" value="Kinesin"/>
    <property type="match status" value="2"/>
</dbReference>
<proteinExistence type="inferred from homology"/>
<dbReference type="PANTHER" id="PTHR47972:SF45">
    <property type="entry name" value="PROTEIN CLARET SEGREGATIONAL"/>
    <property type="match status" value="1"/>
</dbReference>
<dbReference type="GO" id="GO:0008017">
    <property type="term" value="F:microtubule binding"/>
    <property type="evidence" value="ECO:0007669"/>
    <property type="project" value="InterPro"/>
</dbReference>
<dbReference type="VEuPathDB" id="FungiDB:MFRU_062g00020"/>
<dbReference type="SMART" id="SM00129">
    <property type="entry name" value="KISc"/>
    <property type="match status" value="1"/>
</dbReference>
<organism evidence="8 9">
    <name type="scientific">Monilinia fructicola</name>
    <name type="common">Brown rot fungus</name>
    <name type="synonym">Ciboria fructicola</name>
    <dbReference type="NCBI Taxonomy" id="38448"/>
    <lineage>
        <taxon>Eukaryota</taxon>
        <taxon>Fungi</taxon>
        <taxon>Dikarya</taxon>
        <taxon>Ascomycota</taxon>
        <taxon>Pezizomycotina</taxon>
        <taxon>Leotiomycetes</taxon>
        <taxon>Helotiales</taxon>
        <taxon>Sclerotiniaceae</taxon>
        <taxon>Monilinia</taxon>
    </lineage>
</organism>
<dbReference type="InterPro" id="IPR027417">
    <property type="entry name" value="P-loop_NTPase"/>
</dbReference>
<keyword evidence="5" id="KW-0505">Motor protein</keyword>
<dbReference type="PROSITE" id="PS00411">
    <property type="entry name" value="KINESIN_MOTOR_1"/>
    <property type="match status" value="1"/>
</dbReference>
<keyword evidence="9" id="KW-1185">Reference proteome</keyword>
<dbReference type="PROSITE" id="PS50067">
    <property type="entry name" value="KINESIN_MOTOR_2"/>
    <property type="match status" value="1"/>
</dbReference>
<dbReference type="GO" id="GO:0007018">
    <property type="term" value="P:microtubule-based movement"/>
    <property type="evidence" value="ECO:0007669"/>
    <property type="project" value="InterPro"/>
</dbReference>
<dbReference type="PANTHER" id="PTHR47972">
    <property type="entry name" value="KINESIN-LIKE PROTEIN KLP-3"/>
    <property type="match status" value="1"/>
</dbReference>
<dbReference type="Gene3D" id="3.40.850.10">
    <property type="entry name" value="Kinesin motor domain"/>
    <property type="match status" value="1"/>
</dbReference>
<comment type="caution">
    <text evidence="6">Lacks conserved residue(s) required for the propagation of feature annotation.</text>
</comment>
<evidence type="ECO:0000256" key="3">
    <source>
        <dbReference type="ARBA" id="ARBA00022741"/>
    </source>
</evidence>
<keyword evidence="4" id="KW-0067">ATP-binding</keyword>
<dbReference type="InterPro" id="IPR036961">
    <property type="entry name" value="Kinesin_motor_dom_sf"/>
</dbReference>
<evidence type="ECO:0000313" key="9">
    <source>
        <dbReference type="Proteomes" id="UP000322873"/>
    </source>
</evidence>
<sequence length="102" mass="10968">MTNETCEGTLNLVDLAGSERLKVSGAEGDRMKETQNINKSLSCLVDISPTIFSLGGNSKTLMFVMASPLEAHLGETLTSLKFATKVHNTHIGTAKKSTKVRD</sequence>
<evidence type="ECO:0000256" key="1">
    <source>
        <dbReference type="ARBA" id="ARBA00010899"/>
    </source>
</evidence>
<name>A0A5M9J7W2_MONFR</name>
<dbReference type="InterPro" id="IPR027640">
    <property type="entry name" value="Kinesin-like_fam"/>
</dbReference>
<evidence type="ECO:0000256" key="2">
    <source>
        <dbReference type="ARBA" id="ARBA00022701"/>
    </source>
</evidence>
<dbReference type="AlphaFoldDB" id="A0A5M9J7W2"/>
<accession>A0A5M9J7W2</accession>
<dbReference type="EMBL" id="VICG01000016">
    <property type="protein sequence ID" value="KAA8563969.1"/>
    <property type="molecule type" value="Genomic_DNA"/>
</dbReference>
<dbReference type="GO" id="GO:0005874">
    <property type="term" value="C:microtubule"/>
    <property type="evidence" value="ECO:0007669"/>
    <property type="project" value="UniProtKB-KW"/>
</dbReference>
<keyword evidence="2" id="KW-0493">Microtubule</keyword>
<evidence type="ECO:0000256" key="4">
    <source>
        <dbReference type="ARBA" id="ARBA00022840"/>
    </source>
</evidence>
<gene>
    <name evidence="8" type="ORF">EYC84_011971</name>
</gene>
<evidence type="ECO:0000313" key="8">
    <source>
        <dbReference type="EMBL" id="KAA8563969.1"/>
    </source>
</evidence>
<keyword evidence="3" id="KW-0547">Nucleotide-binding</keyword>
<dbReference type="GO" id="GO:0005524">
    <property type="term" value="F:ATP binding"/>
    <property type="evidence" value="ECO:0007669"/>
    <property type="project" value="UniProtKB-KW"/>
</dbReference>